<sequence length="110" mass="11600">MSQPYAAHSQANAAAAASASASAAASTAASNTALLKKERHYAALAGQLEALSSSMLATRDTIIIASEQAHYIRQLGISQAATFMATLDSVTRQEDEQDEHRRQHDAQSGQ</sequence>
<dbReference type="InterPro" id="IPR042332">
    <property type="entry name" value="Hsk3"/>
</dbReference>
<dbReference type="PANTHER" id="PTHR28289">
    <property type="entry name" value="DASH COMPLEX SUBUNIT HSK3"/>
    <property type="match status" value="1"/>
</dbReference>
<dbReference type="Proteomes" id="UP000323386">
    <property type="component" value="Unassembled WGS sequence"/>
</dbReference>
<evidence type="ECO:0000256" key="1">
    <source>
        <dbReference type="SAM" id="MobiDB-lite"/>
    </source>
</evidence>
<dbReference type="OrthoDB" id="3358869at2759"/>
<organism evidence="2 3">
    <name type="scientific">Pseudozyma flocculosa</name>
    <dbReference type="NCBI Taxonomy" id="84751"/>
    <lineage>
        <taxon>Eukaryota</taxon>
        <taxon>Fungi</taxon>
        <taxon>Dikarya</taxon>
        <taxon>Basidiomycota</taxon>
        <taxon>Ustilaginomycotina</taxon>
        <taxon>Ustilaginomycetes</taxon>
        <taxon>Ustilaginales</taxon>
        <taxon>Ustilaginaceae</taxon>
        <taxon>Pseudozyma</taxon>
    </lineage>
</organism>
<feature type="region of interest" description="Disordered" evidence="1">
    <location>
        <begin position="1"/>
        <end position="22"/>
    </location>
</feature>
<gene>
    <name evidence="2" type="ORF">PSFLO_04354</name>
</gene>
<proteinExistence type="predicted"/>
<protein>
    <submittedName>
        <fullName evidence="2">Uncharacterized protein</fullName>
    </submittedName>
</protein>
<feature type="region of interest" description="Disordered" evidence="1">
    <location>
        <begin position="88"/>
        <end position="110"/>
    </location>
</feature>
<dbReference type="PANTHER" id="PTHR28289:SF1">
    <property type="entry name" value="DASH COMPLEX SUBUNIT HSK3"/>
    <property type="match status" value="1"/>
</dbReference>
<dbReference type="GO" id="GO:0051010">
    <property type="term" value="F:microtubule plus-end binding"/>
    <property type="evidence" value="ECO:0007669"/>
    <property type="project" value="TreeGrafter"/>
</dbReference>
<dbReference type="InterPro" id="IPR013183">
    <property type="entry name" value="Hsk3-like"/>
</dbReference>
<accession>A0A5C3F4L8</accession>
<evidence type="ECO:0000313" key="2">
    <source>
        <dbReference type="EMBL" id="SPO38875.1"/>
    </source>
</evidence>
<feature type="compositionally biased region" description="Basic and acidic residues" evidence="1">
    <location>
        <begin position="91"/>
        <end position="110"/>
    </location>
</feature>
<reference evidence="2 3" key="1">
    <citation type="submission" date="2018-03" db="EMBL/GenBank/DDBJ databases">
        <authorList>
            <person name="Guldener U."/>
        </authorList>
    </citation>
    <scope>NUCLEOTIDE SEQUENCE [LARGE SCALE GENOMIC DNA]</scope>
    <source>
        <strain evidence="2 3">DAOM196992</strain>
    </source>
</reference>
<name>A0A5C3F4L8_9BASI</name>
<dbReference type="GO" id="GO:0042729">
    <property type="term" value="C:DASH complex"/>
    <property type="evidence" value="ECO:0007669"/>
    <property type="project" value="TreeGrafter"/>
</dbReference>
<evidence type="ECO:0000313" key="3">
    <source>
        <dbReference type="Proteomes" id="UP000323386"/>
    </source>
</evidence>
<dbReference type="Pfam" id="PF08227">
    <property type="entry name" value="DASH_Hsk3"/>
    <property type="match status" value="1"/>
</dbReference>
<dbReference type="EMBL" id="OOIP01000011">
    <property type="protein sequence ID" value="SPO38875.1"/>
    <property type="molecule type" value="Genomic_DNA"/>
</dbReference>
<dbReference type="GO" id="GO:0008608">
    <property type="term" value="P:attachment of spindle microtubules to kinetochore"/>
    <property type="evidence" value="ECO:0007669"/>
    <property type="project" value="InterPro"/>
</dbReference>
<dbReference type="AlphaFoldDB" id="A0A5C3F4L8"/>
<keyword evidence="3" id="KW-1185">Reference proteome</keyword>